<protein>
    <submittedName>
        <fullName evidence="2">Unnamed protein product</fullName>
    </submittedName>
</protein>
<gene>
    <name evidence="2" type="ORF">Aory04_000957700</name>
</gene>
<accession>A0AAN5BV03</accession>
<dbReference type="EMBL" id="BSYA01000133">
    <property type="protein sequence ID" value="GMG34185.1"/>
    <property type="molecule type" value="Genomic_DNA"/>
</dbReference>
<proteinExistence type="predicted"/>
<dbReference type="AlphaFoldDB" id="A0AAN5BV03"/>
<keyword evidence="1" id="KW-0812">Transmembrane</keyword>
<reference evidence="2" key="1">
    <citation type="submission" date="2023-04" db="EMBL/GenBank/DDBJ databases">
        <title>Aspergillus oryzae NBRC 4228.</title>
        <authorList>
            <person name="Ichikawa N."/>
            <person name="Sato H."/>
            <person name="Tonouchi N."/>
        </authorList>
    </citation>
    <scope>NUCLEOTIDE SEQUENCE</scope>
    <source>
        <strain evidence="2">NBRC 4228</strain>
    </source>
</reference>
<comment type="caution">
    <text evidence="2">The sequence shown here is derived from an EMBL/GenBank/DDBJ whole genome shotgun (WGS) entry which is preliminary data.</text>
</comment>
<organism evidence="2 3">
    <name type="scientific">Aspergillus oryzae</name>
    <name type="common">Yellow koji mold</name>
    <dbReference type="NCBI Taxonomy" id="5062"/>
    <lineage>
        <taxon>Eukaryota</taxon>
        <taxon>Fungi</taxon>
        <taxon>Dikarya</taxon>
        <taxon>Ascomycota</taxon>
        <taxon>Pezizomycotina</taxon>
        <taxon>Eurotiomycetes</taxon>
        <taxon>Eurotiomycetidae</taxon>
        <taxon>Eurotiales</taxon>
        <taxon>Aspergillaceae</taxon>
        <taxon>Aspergillus</taxon>
        <taxon>Aspergillus subgen. Circumdati</taxon>
    </lineage>
</organism>
<dbReference type="Proteomes" id="UP001165205">
    <property type="component" value="Unassembled WGS sequence"/>
</dbReference>
<evidence type="ECO:0000313" key="3">
    <source>
        <dbReference type="Proteomes" id="UP001165205"/>
    </source>
</evidence>
<keyword evidence="1" id="KW-1133">Transmembrane helix</keyword>
<keyword evidence="1" id="KW-0472">Membrane</keyword>
<evidence type="ECO:0000313" key="2">
    <source>
        <dbReference type="EMBL" id="GMG34185.1"/>
    </source>
</evidence>
<name>A0AAN5BV03_ASPOZ</name>
<evidence type="ECO:0000256" key="1">
    <source>
        <dbReference type="SAM" id="Phobius"/>
    </source>
</evidence>
<feature type="transmembrane region" description="Helical" evidence="1">
    <location>
        <begin position="21"/>
        <end position="40"/>
    </location>
</feature>
<sequence>MGSSHVQRRLEESGTARILVCYIYAVFAPLFAFAIVQTLTLPSPKEVKFLLHRIDHGLSLLHGLELVRAVVCTIELILVRGEISADGIPPLPGLGSASSSNPYILPSRGTRMSKVLPNTFAGCNSLAASWHEALPMDMRDPPTGSEASLHSACKRMVEHWAFAIAVV</sequence>